<comment type="subcellular location">
    <subcellularLocation>
        <location evidence="1">Membrane</location>
        <topology evidence="1">Single-pass type I membrane protein</topology>
    </subcellularLocation>
</comment>
<evidence type="ECO:0000256" key="5">
    <source>
        <dbReference type="ARBA" id="ARBA00023136"/>
    </source>
</evidence>
<dbReference type="AlphaFoldDB" id="A0A9Q0XE83"/>
<evidence type="ECO:0000256" key="6">
    <source>
        <dbReference type="ARBA" id="ARBA00023180"/>
    </source>
</evidence>
<dbReference type="PANTHER" id="PTHR31870:SF2">
    <property type="entry name" value="CHROMOSOME 11 OPEN READING FRAME 87"/>
    <property type="match status" value="1"/>
</dbReference>
<protein>
    <submittedName>
        <fullName evidence="8">Uncharacterized protein</fullName>
    </submittedName>
</protein>
<proteinExistence type="predicted"/>
<evidence type="ECO:0000256" key="2">
    <source>
        <dbReference type="ARBA" id="ARBA00022692"/>
    </source>
</evidence>
<dbReference type="InterPro" id="IPR037670">
    <property type="entry name" value="C11orf87"/>
</dbReference>
<feature type="transmembrane region" description="Helical" evidence="7">
    <location>
        <begin position="91"/>
        <end position="114"/>
    </location>
</feature>
<keyword evidence="5 7" id="KW-0472">Membrane</keyword>
<keyword evidence="9" id="KW-1185">Reference proteome</keyword>
<name>A0A9Q0XE83_9SAUR</name>
<comment type="caution">
    <text evidence="8">The sequence shown here is derived from an EMBL/GenBank/DDBJ whole genome shotgun (WGS) entry which is preliminary data.</text>
</comment>
<sequence>MKGLHGLSSRASCVLHSHCLARRGTRGQCPFEPNPLIFSSWCPSKAPMRHSFGGTAGPASLAARDHEGTSALLNATRDMEAQRVEESLSSAVALAVVLALLFSLVATSLVTYCFHRWKLRSRRLQKAHEEYQRDHEKSGLQSSSRLVS</sequence>
<reference evidence="8" key="1">
    <citation type="journal article" date="2023" name="DNA Res.">
        <title>Chromosome-level genome assembly of Phrynocephalus forsythii using third-generation DNA sequencing and Hi-C analysis.</title>
        <authorList>
            <person name="Qi Y."/>
            <person name="Zhao W."/>
            <person name="Zhao Y."/>
            <person name="Niu C."/>
            <person name="Cao S."/>
            <person name="Zhang Y."/>
        </authorList>
    </citation>
    <scope>NUCLEOTIDE SEQUENCE</scope>
    <source>
        <tissue evidence="8">Muscle</tissue>
    </source>
</reference>
<keyword evidence="3" id="KW-0732">Signal</keyword>
<keyword evidence="2 7" id="KW-0812">Transmembrane</keyword>
<dbReference type="EMBL" id="JAPFRF010000015">
    <property type="protein sequence ID" value="KAJ7310572.1"/>
    <property type="molecule type" value="Genomic_DNA"/>
</dbReference>
<evidence type="ECO:0000256" key="7">
    <source>
        <dbReference type="SAM" id="Phobius"/>
    </source>
</evidence>
<keyword evidence="6" id="KW-0325">Glycoprotein</keyword>
<gene>
    <name evidence="8" type="ORF">JRQ81_007529</name>
</gene>
<evidence type="ECO:0000313" key="8">
    <source>
        <dbReference type="EMBL" id="KAJ7310572.1"/>
    </source>
</evidence>
<keyword evidence="4 7" id="KW-1133">Transmembrane helix</keyword>
<dbReference type="Proteomes" id="UP001142489">
    <property type="component" value="Unassembled WGS sequence"/>
</dbReference>
<dbReference type="OrthoDB" id="9943854at2759"/>
<evidence type="ECO:0000256" key="3">
    <source>
        <dbReference type="ARBA" id="ARBA00022729"/>
    </source>
</evidence>
<evidence type="ECO:0000256" key="1">
    <source>
        <dbReference type="ARBA" id="ARBA00004479"/>
    </source>
</evidence>
<dbReference type="PANTHER" id="PTHR31870">
    <property type="entry name" value="SI:DKEY-183I3.9-RELATED"/>
    <property type="match status" value="1"/>
</dbReference>
<evidence type="ECO:0000256" key="4">
    <source>
        <dbReference type="ARBA" id="ARBA00022989"/>
    </source>
</evidence>
<evidence type="ECO:0000313" key="9">
    <source>
        <dbReference type="Proteomes" id="UP001142489"/>
    </source>
</evidence>
<accession>A0A9Q0XE83</accession>
<organism evidence="8 9">
    <name type="scientific">Phrynocephalus forsythii</name>
    <dbReference type="NCBI Taxonomy" id="171643"/>
    <lineage>
        <taxon>Eukaryota</taxon>
        <taxon>Metazoa</taxon>
        <taxon>Chordata</taxon>
        <taxon>Craniata</taxon>
        <taxon>Vertebrata</taxon>
        <taxon>Euteleostomi</taxon>
        <taxon>Lepidosauria</taxon>
        <taxon>Squamata</taxon>
        <taxon>Bifurcata</taxon>
        <taxon>Unidentata</taxon>
        <taxon>Episquamata</taxon>
        <taxon>Toxicofera</taxon>
        <taxon>Iguania</taxon>
        <taxon>Acrodonta</taxon>
        <taxon>Agamidae</taxon>
        <taxon>Agaminae</taxon>
        <taxon>Phrynocephalus</taxon>
    </lineage>
</organism>
<dbReference type="GO" id="GO:0016020">
    <property type="term" value="C:membrane"/>
    <property type="evidence" value="ECO:0007669"/>
    <property type="project" value="UniProtKB-SubCell"/>
</dbReference>